<evidence type="ECO:0000313" key="2">
    <source>
        <dbReference type="EMBL" id="CAI0461591.1"/>
    </source>
</evidence>
<keyword evidence="3" id="KW-1185">Reference proteome</keyword>
<accession>A0AAV0MMQ8</accession>
<name>A0AAV0MMQ8_9ROSI</name>
<sequence length="48" mass="5230">MERIKPGSSEIIVRSLLQRMSSSKEPSLKDLQELAAALLSKGKTTTAE</sequence>
<proteinExistence type="predicted"/>
<dbReference type="EMBL" id="CAMGYJ010000007">
    <property type="protein sequence ID" value="CAI0447572.1"/>
    <property type="molecule type" value="Genomic_DNA"/>
</dbReference>
<dbReference type="EMBL" id="CAMGYJ010000008">
    <property type="protein sequence ID" value="CAI0461591.1"/>
    <property type="molecule type" value="Genomic_DNA"/>
</dbReference>
<comment type="caution">
    <text evidence="1">The sequence shown here is derived from an EMBL/GenBank/DDBJ whole genome shotgun (WGS) entry which is preliminary data.</text>
</comment>
<protein>
    <submittedName>
        <fullName evidence="1">Uncharacterized protein</fullName>
    </submittedName>
</protein>
<feature type="non-terminal residue" evidence="1">
    <location>
        <position position="48"/>
    </location>
</feature>
<reference evidence="1" key="1">
    <citation type="submission" date="2022-08" db="EMBL/GenBank/DDBJ databases">
        <authorList>
            <person name="Gutierrez-Valencia J."/>
        </authorList>
    </citation>
    <scope>NUCLEOTIDE SEQUENCE</scope>
</reference>
<organism evidence="1 3">
    <name type="scientific">Linum tenue</name>
    <dbReference type="NCBI Taxonomy" id="586396"/>
    <lineage>
        <taxon>Eukaryota</taxon>
        <taxon>Viridiplantae</taxon>
        <taxon>Streptophyta</taxon>
        <taxon>Embryophyta</taxon>
        <taxon>Tracheophyta</taxon>
        <taxon>Spermatophyta</taxon>
        <taxon>Magnoliopsida</taxon>
        <taxon>eudicotyledons</taxon>
        <taxon>Gunneridae</taxon>
        <taxon>Pentapetalae</taxon>
        <taxon>rosids</taxon>
        <taxon>fabids</taxon>
        <taxon>Malpighiales</taxon>
        <taxon>Linaceae</taxon>
        <taxon>Linum</taxon>
    </lineage>
</organism>
<evidence type="ECO:0000313" key="1">
    <source>
        <dbReference type="EMBL" id="CAI0447572.1"/>
    </source>
</evidence>
<evidence type="ECO:0000313" key="3">
    <source>
        <dbReference type="Proteomes" id="UP001154282"/>
    </source>
</evidence>
<gene>
    <name evidence="1" type="ORF">LITE_LOCUS29447</name>
    <name evidence="2" type="ORF">LITE_LOCUS35000</name>
</gene>
<dbReference type="AlphaFoldDB" id="A0AAV0MMQ8"/>
<dbReference type="Proteomes" id="UP001154282">
    <property type="component" value="Unassembled WGS sequence"/>
</dbReference>